<accession>A0AC60NWY8</accession>
<protein>
    <submittedName>
        <fullName evidence="1">Uncharacterized protein</fullName>
    </submittedName>
</protein>
<sequence length="84" mass="9565">MKCFGEKPKTFHCKVVLLDDTELIQEIQNTSRGQDLLEVVHKHLNLLETAYFGLRFVDNLGQTILALQICDWALYGSVVELPGF</sequence>
<name>A0AC60NWY8_IXOPE</name>
<feature type="non-terminal residue" evidence="1">
    <location>
        <position position="84"/>
    </location>
</feature>
<reference evidence="1 2" key="1">
    <citation type="journal article" date="2020" name="Cell">
        <title>Large-Scale Comparative Analyses of Tick Genomes Elucidate Their Genetic Diversity and Vector Capacities.</title>
        <authorList>
            <consortium name="Tick Genome and Microbiome Consortium (TIGMIC)"/>
            <person name="Jia N."/>
            <person name="Wang J."/>
            <person name="Shi W."/>
            <person name="Du L."/>
            <person name="Sun Y."/>
            <person name="Zhan W."/>
            <person name="Jiang J.F."/>
            <person name="Wang Q."/>
            <person name="Zhang B."/>
            <person name="Ji P."/>
            <person name="Bell-Sakyi L."/>
            <person name="Cui X.M."/>
            <person name="Yuan T.T."/>
            <person name="Jiang B.G."/>
            <person name="Yang W.F."/>
            <person name="Lam T.T."/>
            <person name="Chang Q.C."/>
            <person name="Ding S.J."/>
            <person name="Wang X.J."/>
            <person name="Zhu J.G."/>
            <person name="Ruan X.D."/>
            <person name="Zhao L."/>
            <person name="Wei J.T."/>
            <person name="Ye R.Z."/>
            <person name="Que T.C."/>
            <person name="Du C.H."/>
            <person name="Zhou Y.H."/>
            <person name="Cheng J.X."/>
            <person name="Dai P.F."/>
            <person name="Guo W.B."/>
            <person name="Han X.H."/>
            <person name="Huang E.J."/>
            <person name="Li L.F."/>
            <person name="Wei W."/>
            <person name="Gao Y.C."/>
            <person name="Liu J.Z."/>
            <person name="Shao H.Z."/>
            <person name="Wang X."/>
            <person name="Wang C.C."/>
            <person name="Yang T.C."/>
            <person name="Huo Q.B."/>
            <person name="Li W."/>
            <person name="Chen H.Y."/>
            <person name="Chen S.E."/>
            <person name="Zhou L.G."/>
            <person name="Ni X.B."/>
            <person name="Tian J.H."/>
            <person name="Sheng Y."/>
            <person name="Liu T."/>
            <person name="Pan Y.S."/>
            <person name="Xia L.Y."/>
            <person name="Li J."/>
            <person name="Zhao F."/>
            <person name="Cao W.C."/>
        </authorList>
    </citation>
    <scope>NUCLEOTIDE SEQUENCE [LARGE SCALE GENOMIC DNA]</scope>
    <source>
        <strain evidence="1">Iper-2018</strain>
    </source>
</reference>
<dbReference type="Proteomes" id="UP000805193">
    <property type="component" value="Unassembled WGS sequence"/>
</dbReference>
<comment type="caution">
    <text evidence="1">The sequence shown here is derived from an EMBL/GenBank/DDBJ whole genome shotgun (WGS) entry which is preliminary data.</text>
</comment>
<evidence type="ECO:0000313" key="1">
    <source>
        <dbReference type="EMBL" id="KAG0411374.1"/>
    </source>
</evidence>
<dbReference type="EMBL" id="JABSTQ010011435">
    <property type="protein sequence ID" value="KAG0411374.1"/>
    <property type="molecule type" value="Genomic_DNA"/>
</dbReference>
<keyword evidence="2" id="KW-1185">Reference proteome</keyword>
<gene>
    <name evidence="1" type="ORF">HPB47_011480</name>
</gene>
<organism evidence="1 2">
    <name type="scientific">Ixodes persulcatus</name>
    <name type="common">Taiga tick</name>
    <dbReference type="NCBI Taxonomy" id="34615"/>
    <lineage>
        <taxon>Eukaryota</taxon>
        <taxon>Metazoa</taxon>
        <taxon>Ecdysozoa</taxon>
        <taxon>Arthropoda</taxon>
        <taxon>Chelicerata</taxon>
        <taxon>Arachnida</taxon>
        <taxon>Acari</taxon>
        <taxon>Parasitiformes</taxon>
        <taxon>Ixodida</taxon>
        <taxon>Ixodoidea</taxon>
        <taxon>Ixodidae</taxon>
        <taxon>Ixodinae</taxon>
        <taxon>Ixodes</taxon>
    </lineage>
</organism>
<proteinExistence type="predicted"/>
<evidence type="ECO:0000313" key="2">
    <source>
        <dbReference type="Proteomes" id="UP000805193"/>
    </source>
</evidence>